<comment type="caution">
    <text evidence="2">The sequence shown here is derived from an EMBL/GenBank/DDBJ whole genome shotgun (WGS) entry which is preliminary data.</text>
</comment>
<gene>
    <name evidence="2" type="ORF">ALECFALPRED_008843</name>
</gene>
<dbReference type="OrthoDB" id="5358783at2759"/>
<sequence length="66" mass="7020">MGQLVPKTRHIVIWMKPSIPDKAFGATSHGGWRHSPEDGALSGKTPIRFTDPSADGIAARIAVGRA</sequence>
<feature type="region of interest" description="Disordered" evidence="1">
    <location>
        <begin position="25"/>
        <end position="48"/>
    </location>
</feature>
<keyword evidence="3" id="KW-1185">Reference proteome</keyword>
<protein>
    <submittedName>
        <fullName evidence="2">Uncharacterized protein</fullName>
    </submittedName>
</protein>
<organism evidence="2 3">
    <name type="scientific">Alectoria fallacina</name>
    <dbReference type="NCBI Taxonomy" id="1903189"/>
    <lineage>
        <taxon>Eukaryota</taxon>
        <taxon>Fungi</taxon>
        <taxon>Dikarya</taxon>
        <taxon>Ascomycota</taxon>
        <taxon>Pezizomycotina</taxon>
        <taxon>Lecanoromycetes</taxon>
        <taxon>OSLEUM clade</taxon>
        <taxon>Lecanoromycetidae</taxon>
        <taxon>Lecanorales</taxon>
        <taxon>Lecanorineae</taxon>
        <taxon>Parmeliaceae</taxon>
        <taxon>Alectoria</taxon>
    </lineage>
</organism>
<evidence type="ECO:0000313" key="2">
    <source>
        <dbReference type="EMBL" id="CAF9913509.1"/>
    </source>
</evidence>
<evidence type="ECO:0000256" key="1">
    <source>
        <dbReference type="SAM" id="MobiDB-lite"/>
    </source>
</evidence>
<reference evidence="2" key="1">
    <citation type="submission" date="2021-03" db="EMBL/GenBank/DDBJ databases">
        <authorList>
            <person name="Tagirdzhanova G."/>
        </authorList>
    </citation>
    <scope>NUCLEOTIDE SEQUENCE</scope>
</reference>
<dbReference type="Proteomes" id="UP000664203">
    <property type="component" value="Unassembled WGS sequence"/>
</dbReference>
<name>A0A8H3IH71_9LECA</name>
<proteinExistence type="predicted"/>
<feature type="non-terminal residue" evidence="2">
    <location>
        <position position="66"/>
    </location>
</feature>
<evidence type="ECO:0000313" key="3">
    <source>
        <dbReference type="Proteomes" id="UP000664203"/>
    </source>
</evidence>
<dbReference type="EMBL" id="CAJPDR010000062">
    <property type="protein sequence ID" value="CAF9913509.1"/>
    <property type="molecule type" value="Genomic_DNA"/>
</dbReference>
<dbReference type="AlphaFoldDB" id="A0A8H3IH71"/>
<accession>A0A8H3IH71</accession>